<dbReference type="SUPFAM" id="SSF110296">
    <property type="entry name" value="Oligoxyloglucan reducing end-specific cellobiohydrolase"/>
    <property type="match status" value="1"/>
</dbReference>
<dbReference type="PANTHER" id="PTHR43739">
    <property type="entry name" value="XYLOGLUCANASE (EUROFUNG)"/>
    <property type="match status" value="1"/>
</dbReference>
<reference evidence="1 2" key="1">
    <citation type="submission" date="2019-12" db="EMBL/GenBank/DDBJ databases">
        <title>Comparative genomics gives insights into the taxonomy of the Azoarcus-Aromatoleum group and reveals separate origins of nif in the plant-associated Azoarcus and non-plant-associated Aromatoleum sub-groups.</title>
        <authorList>
            <person name="Lafos M."/>
            <person name="Maluk M."/>
            <person name="Batista M."/>
            <person name="Junghare M."/>
            <person name="Carmona M."/>
            <person name="Faoro H."/>
            <person name="Cruz L.M."/>
            <person name="Battistoni F."/>
            <person name="De Souza E."/>
            <person name="Pedrosa F."/>
            <person name="Chen W.-M."/>
            <person name="Poole P.S."/>
            <person name="Dixon R.A."/>
            <person name="James E.K."/>
        </authorList>
    </citation>
    <scope>NUCLEOTIDE SEQUENCE [LARGE SCALE GENOMIC DNA]</scope>
    <source>
        <strain evidence="1 2">22Lin</strain>
    </source>
</reference>
<dbReference type="InterPro" id="IPR052025">
    <property type="entry name" value="Xyloglucanase_GH74"/>
</dbReference>
<name>A0ABX1QD35_9RHOO</name>
<dbReference type="EMBL" id="WTVQ01000017">
    <property type="protein sequence ID" value="NMG75425.1"/>
    <property type="molecule type" value="Genomic_DNA"/>
</dbReference>
<dbReference type="RefSeq" id="WP_169260574.1">
    <property type="nucleotide sequence ID" value="NZ_WTVQ01000017.1"/>
</dbReference>
<evidence type="ECO:0000313" key="1">
    <source>
        <dbReference type="EMBL" id="NMG75425.1"/>
    </source>
</evidence>
<organism evidence="1 2">
    <name type="scientific">Aromatoleum diolicum</name>
    <dbReference type="NCBI Taxonomy" id="75796"/>
    <lineage>
        <taxon>Bacteria</taxon>
        <taxon>Pseudomonadati</taxon>
        <taxon>Pseudomonadota</taxon>
        <taxon>Betaproteobacteria</taxon>
        <taxon>Rhodocyclales</taxon>
        <taxon>Rhodocyclaceae</taxon>
        <taxon>Aromatoleum</taxon>
    </lineage>
</organism>
<dbReference type="Gene3D" id="2.130.10.10">
    <property type="entry name" value="YVTN repeat-like/Quinoprotein amine dehydrogenase"/>
    <property type="match status" value="1"/>
</dbReference>
<protein>
    <submittedName>
        <fullName evidence="1">Glycosyl hydrolase</fullName>
    </submittedName>
</protein>
<sequence length="375" mass="40464">MDQSILLVGTRKGAFILHDDGGRKDWRVSGPHFLGSAVHHMVLDRRDGKTLLLGTRPGHLGPTVFRSSDLGAHWQEAAKPPAFAPAADPAAAAASVDIVFWLTPGHADDAGVWYAGTVPPGLFRSADGGNTWQEVAGLNSGYLPGIQQYIGAVPGGPPLHSICIDPRDAAHMYIAISSGGVFETGDAGETWRPLNRGVAATFMPDPAPELGHDPHRVAQHPLAPDRLYQQNHCGIYRLDRPGETWQRIGAAMPAEVGDIGFPVVLHPRDPDTLWVFPMDGTENWPRTSPDGRPAVYCSRDGGESWARQDDGLPREQAWWTVKRQAFCVDSGDPAGLYFGTTSGQLWASADEGATWRRIAEHLPEIFAVEAATVSS</sequence>
<dbReference type="Proteomes" id="UP000648984">
    <property type="component" value="Unassembled WGS sequence"/>
</dbReference>
<keyword evidence="2" id="KW-1185">Reference proteome</keyword>
<proteinExistence type="predicted"/>
<comment type="caution">
    <text evidence="1">The sequence shown here is derived from an EMBL/GenBank/DDBJ whole genome shotgun (WGS) entry which is preliminary data.</text>
</comment>
<keyword evidence="1" id="KW-0378">Hydrolase</keyword>
<evidence type="ECO:0000313" key="2">
    <source>
        <dbReference type="Proteomes" id="UP000648984"/>
    </source>
</evidence>
<accession>A0ABX1QD35</accession>
<dbReference type="PANTHER" id="PTHR43739:SF5">
    <property type="entry name" value="EXO-ALPHA-SIALIDASE"/>
    <property type="match status" value="1"/>
</dbReference>
<dbReference type="GO" id="GO:0016787">
    <property type="term" value="F:hydrolase activity"/>
    <property type="evidence" value="ECO:0007669"/>
    <property type="project" value="UniProtKB-KW"/>
</dbReference>
<dbReference type="InterPro" id="IPR015943">
    <property type="entry name" value="WD40/YVTN_repeat-like_dom_sf"/>
</dbReference>
<gene>
    <name evidence="1" type="ORF">GPA25_11720</name>
</gene>